<dbReference type="InterPro" id="IPR020449">
    <property type="entry name" value="Tscrpt_reg_AraC-type_HTH"/>
</dbReference>
<dbReference type="PANTHER" id="PTHR47894:SF1">
    <property type="entry name" value="HTH-TYPE TRANSCRIPTIONAL REGULATOR VQSM"/>
    <property type="match status" value="1"/>
</dbReference>
<dbReference type="PROSITE" id="PS01124">
    <property type="entry name" value="HTH_ARAC_FAMILY_2"/>
    <property type="match status" value="1"/>
</dbReference>
<comment type="caution">
    <text evidence="5">The sequence shown here is derived from an EMBL/GenBank/DDBJ whole genome shotgun (WGS) entry which is preliminary data.</text>
</comment>
<evidence type="ECO:0000259" key="4">
    <source>
        <dbReference type="PROSITE" id="PS01124"/>
    </source>
</evidence>
<dbReference type="Pfam" id="PF12833">
    <property type="entry name" value="HTH_18"/>
    <property type="match status" value="1"/>
</dbReference>
<dbReference type="SUPFAM" id="SSF46689">
    <property type="entry name" value="Homeodomain-like"/>
    <property type="match status" value="1"/>
</dbReference>
<dbReference type="Proteomes" id="UP000280792">
    <property type="component" value="Unassembled WGS sequence"/>
</dbReference>
<dbReference type="InterPro" id="IPR018060">
    <property type="entry name" value="HTH_AraC"/>
</dbReference>
<dbReference type="RefSeq" id="WP_125015070.1">
    <property type="nucleotide sequence ID" value="NZ_QWEZ01000001.1"/>
</dbReference>
<keyword evidence="2" id="KW-0238">DNA-binding</keyword>
<dbReference type="PANTHER" id="PTHR47894">
    <property type="entry name" value="HTH-TYPE TRANSCRIPTIONAL REGULATOR GADX"/>
    <property type="match status" value="1"/>
</dbReference>
<dbReference type="SMART" id="SM00342">
    <property type="entry name" value="HTH_ARAC"/>
    <property type="match status" value="1"/>
</dbReference>
<dbReference type="Gene3D" id="1.10.10.60">
    <property type="entry name" value="Homeodomain-like"/>
    <property type="match status" value="1"/>
</dbReference>
<dbReference type="AlphaFoldDB" id="A0A3P3VPU7"/>
<gene>
    <name evidence="5" type="ORF">D0544_05935</name>
</gene>
<sequence>MDRLGRASIAALHQYLREAELRRIDTSSLLSNLGISPQLLGDSSQQIDGQAFQQLLKSLITRSRDPLFGLHCARHVQPGSYSVLGYISMNCDTLGSALKRIVPYEKLIGDMGTSSIEYYNDHTVLHWSCHYDDPEVVSHMVDNHLASWLAYGRWITDGEGSPLKVSLMRPQPEPAVKDEYRSAFGCPVYFGQSMNALFLKNDYLKLPLRQSNRQLLQTLEEHARALITEQNTEQSLALRVRYALKQKIRDGVPRKDLVADKLAMTPRTMQRKLRQENTSYQQILDRLRQESAEHFLLETAMPITGIALRLGFSEPRSFHRSFKQWFGITPGEYRARNAIPGPDGSSHRHPESAS</sequence>
<dbReference type="InterPro" id="IPR032687">
    <property type="entry name" value="AraC-type_N"/>
</dbReference>
<dbReference type="Pfam" id="PF12625">
    <property type="entry name" value="Arabinose_bd"/>
    <property type="match status" value="1"/>
</dbReference>
<evidence type="ECO:0000313" key="5">
    <source>
        <dbReference type="EMBL" id="RRJ84640.1"/>
    </source>
</evidence>
<dbReference type="EMBL" id="QWEZ01000001">
    <property type="protein sequence ID" value="RRJ84640.1"/>
    <property type="molecule type" value="Genomic_DNA"/>
</dbReference>
<dbReference type="GO" id="GO:0003700">
    <property type="term" value="F:DNA-binding transcription factor activity"/>
    <property type="evidence" value="ECO:0007669"/>
    <property type="project" value="InterPro"/>
</dbReference>
<keyword evidence="6" id="KW-1185">Reference proteome</keyword>
<keyword evidence="3" id="KW-0804">Transcription</keyword>
<reference evidence="5 6" key="2">
    <citation type="submission" date="2018-12" db="EMBL/GenBank/DDBJ databases">
        <title>Simiduia agarivorans gen. nov., sp. nov., a marine, agarolytic bacterium isolated from shallow coastal water from Keelung, Taiwan.</title>
        <authorList>
            <person name="Shieh W.Y."/>
        </authorList>
    </citation>
    <scope>NUCLEOTIDE SEQUENCE [LARGE SCALE GENOMIC DNA]</scope>
    <source>
        <strain evidence="5 6">GTF-13</strain>
    </source>
</reference>
<proteinExistence type="predicted"/>
<keyword evidence="1" id="KW-0805">Transcription regulation</keyword>
<feature type="domain" description="HTH araC/xylS-type" evidence="4">
    <location>
        <begin position="238"/>
        <end position="336"/>
    </location>
</feature>
<dbReference type="PRINTS" id="PR00032">
    <property type="entry name" value="HTHARAC"/>
</dbReference>
<dbReference type="GO" id="GO:0005829">
    <property type="term" value="C:cytosol"/>
    <property type="evidence" value="ECO:0007669"/>
    <property type="project" value="TreeGrafter"/>
</dbReference>
<name>A0A3P3VPU7_9GAMM</name>
<organism evidence="5 6">
    <name type="scientific">Aestuariirhabdus litorea</name>
    <dbReference type="NCBI Taxonomy" id="2528527"/>
    <lineage>
        <taxon>Bacteria</taxon>
        <taxon>Pseudomonadati</taxon>
        <taxon>Pseudomonadota</taxon>
        <taxon>Gammaproteobacteria</taxon>
        <taxon>Oceanospirillales</taxon>
        <taxon>Aestuariirhabdaceae</taxon>
        <taxon>Aestuariirhabdus</taxon>
    </lineage>
</organism>
<evidence type="ECO:0000313" key="6">
    <source>
        <dbReference type="Proteomes" id="UP000280792"/>
    </source>
</evidence>
<dbReference type="GO" id="GO:0000976">
    <property type="term" value="F:transcription cis-regulatory region binding"/>
    <property type="evidence" value="ECO:0007669"/>
    <property type="project" value="TreeGrafter"/>
</dbReference>
<reference evidence="5 6" key="1">
    <citation type="submission" date="2018-08" db="EMBL/GenBank/DDBJ databases">
        <authorList>
            <person name="Khan S.A."/>
        </authorList>
    </citation>
    <scope>NUCLEOTIDE SEQUENCE [LARGE SCALE GENOMIC DNA]</scope>
    <source>
        <strain evidence="5 6">GTF-13</strain>
    </source>
</reference>
<accession>A0A3P3VPU7</accession>
<evidence type="ECO:0000256" key="2">
    <source>
        <dbReference type="ARBA" id="ARBA00023125"/>
    </source>
</evidence>
<evidence type="ECO:0000256" key="3">
    <source>
        <dbReference type="ARBA" id="ARBA00023163"/>
    </source>
</evidence>
<dbReference type="InterPro" id="IPR009057">
    <property type="entry name" value="Homeodomain-like_sf"/>
</dbReference>
<protein>
    <submittedName>
        <fullName evidence="5">AraC family transcriptional regulator</fullName>
    </submittedName>
</protein>
<evidence type="ECO:0000256" key="1">
    <source>
        <dbReference type="ARBA" id="ARBA00023015"/>
    </source>
</evidence>